<protein>
    <submittedName>
        <fullName evidence="1">Uncharacterized protein</fullName>
    </submittedName>
</protein>
<organism evidence="1 2">
    <name type="scientific">Plastoroseomonas hellenica</name>
    <dbReference type="NCBI Taxonomy" id="2687306"/>
    <lineage>
        <taxon>Bacteria</taxon>
        <taxon>Pseudomonadati</taxon>
        <taxon>Pseudomonadota</taxon>
        <taxon>Alphaproteobacteria</taxon>
        <taxon>Acetobacterales</taxon>
        <taxon>Acetobacteraceae</taxon>
        <taxon>Plastoroseomonas</taxon>
    </lineage>
</organism>
<accession>A0ABS5ETS1</accession>
<dbReference type="RefSeq" id="WP_211851276.1">
    <property type="nucleotide sequence ID" value="NZ_JAAGBB010000004.1"/>
</dbReference>
<comment type="caution">
    <text evidence="1">The sequence shown here is derived from an EMBL/GenBank/DDBJ whole genome shotgun (WGS) entry which is preliminary data.</text>
</comment>
<dbReference type="EMBL" id="JAAGBB010000004">
    <property type="protein sequence ID" value="MBR0663692.1"/>
    <property type="molecule type" value="Genomic_DNA"/>
</dbReference>
<name>A0ABS5ETS1_9PROT</name>
<keyword evidence="2" id="KW-1185">Reference proteome</keyword>
<reference evidence="2" key="1">
    <citation type="journal article" date="2021" name="Syst. Appl. Microbiol.">
        <title>Roseomonas hellenica sp. nov., isolated from roots of wild-growing Alkanna tinctoria.</title>
        <authorList>
            <person name="Rat A."/>
            <person name="Naranjo H.D."/>
            <person name="Lebbe L."/>
            <person name="Cnockaert M."/>
            <person name="Krigas N."/>
            <person name="Grigoriadou K."/>
            <person name="Maloupa E."/>
            <person name="Willems A."/>
        </authorList>
    </citation>
    <scope>NUCLEOTIDE SEQUENCE [LARGE SCALE GENOMIC DNA]</scope>
    <source>
        <strain evidence="2">LMG 31523</strain>
    </source>
</reference>
<proteinExistence type="predicted"/>
<dbReference type="Proteomes" id="UP001196870">
    <property type="component" value="Unassembled WGS sequence"/>
</dbReference>
<gene>
    <name evidence="1" type="ORF">GXW71_04905</name>
</gene>
<evidence type="ECO:0000313" key="2">
    <source>
        <dbReference type="Proteomes" id="UP001196870"/>
    </source>
</evidence>
<evidence type="ECO:0000313" key="1">
    <source>
        <dbReference type="EMBL" id="MBR0663692.1"/>
    </source>
</evidence>
<sequence>MQDARAVRLITYRRHRLQVMDQGPGWSVLIYHPSKGLFRPALMETAQPGGLAALVAEAKSRIDDSLIACPGSSAFA</sequence>